<dbReference type="CDD" id="cd00229">
    <property type="entry name" value="SGNH_hydrolase"/>
    <property type="match status" value="1"/>
</dbReference>
<dbReference type="InterPro" id="IPR003646">
    <property type="entry name" value="SH3-like_bac-type"/>
</dbReference>
<sequence length="359" mass="38071">MRRMREIGRKRRKTGRRWIAIVLALGFLLTGGGAQGRVNAAPAAESAALISDGEMAAGAASAAESAASFAGTPVFAAGIPMQAVVPVHVRTGPGVQWPSIGVLAQGQVVSVLASDPSGWQMIDYGGESGYVNGAYLAAVPAASGEAQAGMLPRAGQNISGEGTLPQAGQNIPGEGALPQAGQIIPGAAMVFIGDSRFVQMEEAVGENPYVWIAESGKGLDWFEEKGVQRADAVIGTGTRVLINLGVNDVRNIDRYITFFNQKAAEWTLRGAVVYYASVNPVWTNPYVTKEQVEAFNQKLQANLAPYVIWIDSYSWMQAAGMRIVDGLHYDEATYRNLYALYLMTCMNGAVPAQVQEGGV</sequence>
<gene>
    <name evidence="2" type="ORF">H9831_03410</name>
</gene>
<evidence type="ECO:0000313" key="3">
    <source>
        <dbReference type="Proteomes" id="UP000824007"/>
    </source>
</evidence>
<feature type="domain" description="SH3b" evidence="1">
    <location>
        <begin position="70"/>
        <end position="140"/>
    </location>
</feature>
<evidence type="ECO:0000259" key="1">
    <source>
        <dbReference type="PROSITE" id="PS51781"/>
    </source>
</evidence>
<reference evidence="2" key="2">
    <citation type="submission" date="2021-04" db="EMBL/GenBank/DDBJ databases">
        <authorList>
            <person name="Gilroy R."/>
        </authorList>
    </citation>
    <scope>NUCLEOTIDE SEQUENCE</scope>
    <source>
        <strain evidence="2">ChiSxjej3B15-24422</strain>
    </source>
</reference>
<reference evidence="2" key="1">
    <citation type="journal article" date="2021" name="PeerJ">
        <title>Extensive microbial diversity within the chicken gut microbiome revealed by metagenomics and culture.</title>
        <authorList>
            <person name="Gilroy R."/>
            <person name="Ravi A."/>
            <person name="Getino M."/>
            <person name="Pursley I."/>
            <person name="Horton D.L."/>
            <person name="Alikhan N.F."/>
            <person name="Baker D."/>
            <person name="Gharbi K."/>
            <person name="Hall N."/>
            <person name="Watson M."/>
            <person name="Adriaenssens E.M."/>
            <person name="Foster-Nyarko E."/>
            <person name="Jarju S."/>
            <person name="Secka A."/>
            <person name="Antonio M."/>
            <person name="Oren A."/>
            <person name="Chaudhuri R.R."/>
            <person name="La Ragione R."/>
            <person name="Hildebrand F."/>
            <person name="Pallen M.J."/>
        </authorList>
    </citation>
    <scope>NUCLEOTIDE SEQUENCE</scope>
    <source>
        <strain evidence="2">ChiSxjej3B15-24422</strain>
    </source>
</reference>
<organism evidence="2 3">
    <name type="scientific">Candidatus Eisenbergiella pullistercoris</name>
    <dbReference type="NCBI Taxonomy" id="2838555"/>
    <lineage>
        <taxon>Bacteria</taxon>
        <taxon>Bacillati</taxon>
        <taxon>Bacillota</taxon>
        <taxon>Clostridia</taxon>
        <taxon>Lachnospirales</taxon>
        <taxon>Lachnospiraceae</taxon>
        <taxon>Eisenbergiella</taxon>
    </lineage>
</organism>
<dbReference type="Gene3D" id="3.40.50.1110">
    <property type="entry name" value="SGNH hydrolase"/>
    <property type="match status" value="1"/>
</dbReference>
<dbReference type="Pfam" id="PF08239">
    <property type="entry name" value="SH3_3"/>
    <property type="match status" value="1"/>
</dbReference>
<dbReference type="GO" id="GO:0016787">
    <property type="term" value="F:hydrolase activity"/>
    <property type="evidence" value="ECO:0007669"/>
    <property type="project" value="UniProtKB-KW"/>
</dbReference>
<protein>
    <submittedName>
        <fullName evidence="2">SGNH/GDSL hydrolase family protein</fullName>
    </submittedName>
</protein>
<dbReference type="AlphaFoldDB" id="A0A9D1YNT7"/>
<dbReference type="Gene3D" id="2.30.30.40">
    <property type="entry name" value="SH3 Domains"/>
    <property type="match status" value="1"/>
</dbReference>
<dbReference type="EMBL" id="DXDD01000042">
    <property type="protein sequence ID" value="HIY59718.1"/>
    <property type="molecule type" value="Genomic_DNA"/>
</dbReference>
<dbReference type="Proteomes" id="UP000824007">
    <property type="component" value="Unassembled WGS sequence"/>
</dbReference>
<name>A0A9D1YNT7_9FIRM</name>
<dbReference type="SUPFAM" id="SSF52266">
    <property type="entry name" value="SGNH hydrolase"/>
    <property type="match status" value="1"/>
</dbReference>
<evidence type="ECO:0000313" key="2">
    <source>
        <dbReference type="EMBL" id="HIY59718.1"/>
    </source>
</evidence>
<dbReference type="InterPro" id="IPR036514">
    <property type="entry name" value="SGNH_hydro_sf"/>
</dbReference>
<accession>A0A9D1YNT7</accession>
<keyword evidence="2" id="KW-0378">Hydrolase</keyword>
<comment type="caution">
    <text evidence="2">The sequence shown here is derived from an EMBL/GenBank/DDBJ whole genome shotgun (WGS) entry which is preliminary data.</text>
</comment>
<dbReference type="PROSITE" id="PS51781">
    <property type="entry name" value="SH3B"/>
    <property type="match status" value="1"/>
</dbReference>
<proteinExistence type="predicted"/>